<dbReference type="OrthoDB" id="3682445at2"/>
<accession>A0A1A9RI85</accession>
<evidence type="ECO:0008006" key="3">
    <source>
        <dbReference type="Google" id="ProtNLM"/>
    </source>
</evidence>
<dbReference type="RefSeq" id="WP_064087901.1">
    <property type="nucleotide sequence ID" value="NZ_CAUTFU010000008.1"/>
</dbReference>
<dbReference type="Proteomes" id="UP000077589">
    <property type="component" value="Unassembled WGS sequence"/>
</dbReference>
<evidence type="ECO:0000313" key="2">
    <source>
        <dbReference type="Proteomes" id="UP000077589"/>
    </source>
</evidence>
<proteinExistence type="predicted"/>
<protein>
    <recommendedName>
        <fullName evidence="3">Pentapeptide repeat-containing protein</fullName>
    </recommendedName>
</protein>
<gene>
    <name evidence="1" type="ORF">A7P90_08170</name>
</gene>
<evidence type="ECO:0000313" key="1">
    <source>
        <dbReference type="EMBL" id="OAM17682.1"/>
    </source>
</evidence>
<reference evidence="2" key="1">
    <citation type="submission" date="2016-05" db="EMBL/GenBank/DDBJ databases">
        <title>Draft genome of Corynebacterium afermentans subsp. afermentans LCDC 88199T.</title>
        <authorList>
            <person name="Bernier A.-M."/>
            <person name="Bernard K."/>
        </authorList>
    </citation>
    <scope>NUCLEOTIDE SEQUENCE [LARGE SCALE GENOMIC DNA]</scope>
    <source>
        <strain evidence="2">NML04-0072</strain>
    </source>
</reference>
<dbReference type="AlphaFoldDB" id="A0A1A9RI85"/>
<name>A0A1A9RI85_EIKCO</name>
<comment type="caution">
    <text evidence="1">The sequence shown here is derived from an EMBL/GenBank/DDBJ whole genome shotgun (WGS) entry which is preliminary data.</text>
</comment>
<organism evidence="1 2">
    <name type="scientific">Eikenella corrodens</name>
    <dbReference type="NCBI Taxonomy" id="539"/>
    <lineage>
        <taxon>Bacteria</taxon>
        <taxon>Pseudomonadati</taxon>
        <taxon>Pseudomonadota</taxon>
        <taxon>Betaproteobacteria</taxon>
        <taxon>Neisseriales</taxon>
        <taxon>Neisseriaceae</taxon>
        <taxon>Eikenella</taxon>
    </lineage>
</organism>
<dbReference type="EMBL" id="LXSG01000035">
    <property type="protein sequence ID" value="OAM17682.1"/>
    <property type="molecule type" value="Genomic_DNA"/>
</dbReference>
<sequence>MNTVRDHKFYMERNLDLEQGIEISNKELINCIFDNCHIGTRDDITKLSIFRNIDMIDCSLLNCLIGPVILEDITIKNLKTGDIAIFNLPLLKHIKIEGKIGKIKINNIGFNLMPTLEEKKKMIDMKNSFYQKVDWAIDISNAEFLDFFCLGIPTNLFKINPEHQFIANRDKIIESSILSSKFINKNIVLNTILQLFVESEENDMVLVTPLAKAKKYREPILSDLQKLRQEKVIS</sequence>